<dbReference type="AlphaFoldDB" id="A0AAD8FSL7"/>
<accession>A0AAD8FSL7</accession>
<dbReference type="Proteomes" id="UP001230051">
    <property type="component" value="Unassembled WGS sequence"/>
</dbReference>
<dbReference type="PANTHER" id="PTHR16165">
    <property type="entry name" value="NXPE FAMILY MEMBER"/>
    <property type="match status" value="1"/>
</dbReference>
<dbReference type="EMBL" id="JAGXEW010000058">
    <property type="protein sequence ID" value="KAK1150557.1"/>
    <property type="molecule type" value="Genomic_DNA"/>
</dbReference>
<dbReference type="SUPFAM" id="SSF81296">
    <property type="entry name" value="E set domains"/>
    <property type="match status" value="1"/>
</dbReference>
<evidence type="ECO:0000256" key="1">
    <source>
        <dbReference type="ARBA" id="ARBA00005431"/>
    </source>
</evidence>
<comment type="caution">
    <text evidence="3">The sequence shown here is derived from an EMBL/GenBank/DDBJ whole genome shotgun (WGS) entry which is preliminary data.</text>
</comment>
<dbReference type="Pfam" id="PF06312">
    <property type="entry name" value="Neurexophilin"/>
    <property type="match status" value="1"/>
</dbReference>
<name>A0AAD8FSL7_ACIOX</name>
<feature type="domain" description="NXPE C-terminal" evidence="2">
    <location>
        <begin position="320"/>
        <end position="541"/>
    </location>
</feature>
<evidence type="ECO:0000259" key="2">
    <source>
        <dbReference type="Pfam" id="PF24536"/>
    </source>
</evidence>
<gene>
    <name evidence="3" type="primary">NXPE1</name>
    <name evidence="3" type="ORF">AOXY_G33826</name>
</gene>
<reference evidence="3" key="1">
    <citation type="submission" date="2022-02" db="EMBL/GenBank/DDBJ databases">
        <title>Atlantic sturgeon de novo genome assembly.</title>
        <authorList>
            <person name="Stock M."/>
            <person name="Klopp C."/>
            <person name="Guiguen Y."/>
            <person name="Cabau C."/>
            <person name="Parinello H."/>
            <person name="Santidrian Yebra-Pimentel E."/>
            <person name="Kuhl H."/>
            <person name="Dirks R.P."/>
            <person name="Guessner J."/>
            <person name="Wuertz S."/>
            <person name="Du K."/>
            <person name="Schartl M."/>
        </authorList>
    </citation>
    <scope>NUCLEOTIDE SEQUENCE</scope>
    <source>
        <strain evidence="3">STURGEONOMICS-FGT-2020</strain>
        <tissue evidence="3">Whole blood</tissue>
    </source>
</reference>
<dbReference type="InterPro" id="IPR014756">
    <property type="entry name" value="Ig_E-set"/>
</dbReference>
<dbReference type="Gene3D" id="2.60.40.10">
    <property type="entry name" value="Immunoglobulins"/>
    <property type="match status" value="1"/>
</dbReference>
<keyword evidence="4" id="KW-1185">Reference proteome</keyword>
<dbReference type="InterPro" id="IPR013783">
    <property type="entry name" value="Ig-like_fold"/>
</dbReference>
<sequence length="545" mass="62004">MAAAEITLNRRPPLSSSNKKKILLLLLLPCVILTSWLQPGKWFDRPHLLPPNPGLHDTARLTEAKVNKILQELKKHVPKVNQTQLELTSSGAHSLVTLINPKENYCVGEIVSVRVEMNDYHGKPKTYGRDFVLARIHSPKLKAGGGGVLEDFNNGTYSVNFTLFWPGSVKVSVLLMHSSEVASVLWRTRKFGTDKFIFTGTFRNGTLQETSRCDIHLSTNETLCEFKDERNQESFFCFKPKTLPCETLHYTRSRNSEASCLTDAEEHLLKRSAVGVKIPNHFKDMTVGDCKVGRVPQAAEKCELGMSSPTPSGFFHSDRWSSSYCRMRSFQSVSDMNQCLQGKQVYLRGDSTIRQWIEYFGATLKNLKCSHISETHAPRTASDKKRNITISWKHHGFPWVSANSFFITKERYIFQELDRVAGGENTVVVISIGQHLRPFPLKLYVTRMVNIKQAVTRLLRRSPLTRVFVKSENTRELETEMVRMSDWHGYLQNLALKEVFRGVKVGFIDAWDMTVAANTFKVHPYMNIVHDQIALFLSYLCGPNS</sequence>
<evidence type="ECO:0000313" key="3">
    <source>
        <dbReference type="EMBL" id="KAK1150557.1"/>
    </source>
</evidence>
<dbReference type="Pfam" id="PF24536">
    <property type="entry name" value="NXPE4_C"/>
    <property type="match status" value="1"/>
</dbReference>
<dbReference type="InterPro" id="IPR057106">
    <property type="entry name" value="NXPE4_C"/>
</dbReference>
<proteinExistence type="inferred from homology"/>
<evidence type="ECO:0000313" key="4">
    <source>
        <dbReference type="Proteomes" id="UP001230051"/>
    </source>
</evidence>
<dbReference type="PANTHER" id="PTHR16165:SF3">
    <property type="entry name" value="NXPE FAMILY MEMBER 1"/>
    <property type="match status" value="1"/>
</dbReference>
<comment type="similarity">
    <text evidence="1">Belongs to the NXPE family.</text>
</comment>
<organism evidence="3 4">
    <name type="scientific">Acipenser oxyrinchus oxyrinchus</name>
    <dbReference type="NCBI Taxonomy" id="40147"/>
    <lineage>
        <taxon>Eukaryota</taxon>
        <taxon>Metazoa</taxon>
        <taxon>Chordata</taxon>
        <taxon>Craniata</taxon>
        <taxon>Vertebrata</taxon>
        <taxon>Euteleostomi</taxon>
        <taxon>Actinopterygii</taxon>
        <taxon>Chondrostei</taxon>
        <taxon>Acipenseriformes</taxon>
        <taxon>Acipenseridae</taxon>
        <taxon>Acipenser</taxon>
    </lineage>
</organism>
<dbReference type="InterPro" id="IPR026845">
    <property type="entry name" value="NXPH/NXPE"/>
</dbReference>
<protein>
    <submittedName>
        <fullName evidence="3">NXPE family member 1-like isoform X1</fullName>
    </submittedName>
</protein>